<accession>A0AAW0BZL1</accession>
<proteinExistence type="predicted"/>
<evidence type="ECO:0000313" key="3">
    <source>
        <dbReference type="Proteomes" id="UP001383192"/>
    </source>
</evidence>
<organism evidence="2 3">
    <name type="scientific">Paramarasmius palmivorus</name>
    <dbReference type="NCBI Taxonomy" id="297713"/>
    <lineage>
        <taxon>Eukaryota</taxon>
        <taxon>Fungi</taxon>
        <taxon>Dikarya</taxon>
        <taxon>Basidiomycota</taxon>
        <taxon>Agaricomycotina</taxon>
        <taxon>Agaricomycetes</taxon>
        <taxon>Agaricomycetidae</taxon>
        <taxon>Agaricales</taxon>
        <taxon>Marasmiineae</taxon>
        <taxon>Marasmiaceae</taxon>
        <taxon>Paramarasmius</taxon>
    </lineage>
</organism>
<sequence length="748" mass="86006">MSIRSSSKVSIRGKATLNNVRGNQINHTKTIIISRATKRSKRDEYDEFEYVKRGDIVTVKDIHSEELKEWEWESRGDGHWVAGRTLRKTKRRICAIELHSDRPSSQTQKFTAFIYEDDDAHSFWEDDFREFSRNRTMDSLQLFGLNSSKIPMLIFHHELIPLEHFYKSSFWGDIYLAYLSKNKDCSPVCLWMDSAGTLYGGPVGPMTFPGRNYMPVHEKILVPSSREMLESDTSFRFLSKLKSKALNEYILEWARWQWEAIRLDLLPDVAGDLSSEDCHRFEWKSEYPYLEYVWQDTDRQFPTDLIGSLRFDTVYSPTRGAVARSPEISGQWMLWNMYPGGSGIGIGGNDVLLINGLTRFKLEAGTDIFSHFFSLTWCKLDANTLDLEFRFESIEFERDWISQVPRFSDTLKMSETEGRFCMLLPFTYAIDINPSVVTIKPPSPGLRMSQISRQYDGLAAFFRLCDAKELPLIYLFLYPPPMCISELKHWLDGDVPTHFWSLDETGQSQMSDDELEEWGIPRFKPCLSPTYPDGALRIVCLHSLPPHICKALRDWQIVQGYDPSTADYARYMDYPEYEIVNEPWPRQAEASESHQAEDQEEEKGEAQIYESTWWEAIPGVSFYTPRTKAHTTLRRLSPSQGAGATGAIGSPIASQLLAKNVKVQTAVRPKPKTIFANAGSQLKITELLITLKVSKAYRLSYTTAPFFKGGSSEETWRAYLRVPEQQGLIIRLEGAYNVDIVFRGYPFA</sequence>
<evidence type="ECO:0000256" key="1">
    <source>
        <dbReference type="SAM" id="MobiDB-lite"/>
    </source>
</evidence>
<gene>
    <name evidence="2" type="ORF">VNI00_013092</name>
</gene>
<dbReference type="AlphaFoldDB" id="A0AAW0BZL1"/>
<name>A0AAW0BZL1_9AGAR</name>
<keyword evidence="3" id="KW-1185">Reference proteome</keyword>
<dbReference type="EMBL" id="JAYKXP010000065">
    <property type="protein sequence ID" value="KAK7032344.1"/>
    <property type="molecule type" value="Genomic_DNA"/>
</dbReference>
<comment type="caution">
    <text evidence="2">The sequence shown here is derived from an EMBL/GenBank/DDBJ whole genome shotgun (WGS) entry which is preliminary data.</text>
</comment>
<feature type="region of interest" description="Disordered" evidence="1">
    <location>
        <begin position="586"/>
        <end position="605"/>
    </location>
</feature>
<dbReference type="Proteomes" id="UP001383192">
    <property type="component" value="Unassembled WGS sequence"/>
</dbReference>
<protein>
    <submittedName>
        <fullName evidence="2">Uncharacterized protein</fullName>
    </submittedName>
</protein>
<evidence type="ECO:0000313" key="2">
    <source>
        <dbReference type="EMBL" id="KAK7032344.1"/>
    </source>
</evidence>
<reference evidence="2 3" key="1">
    <citation type="submission" date="2024-01" db="EMBL/GenBank/DDBJ databases">
        <title>A draft genome for a cacao thread blight-causing isolate of Paramarasmius palmivorus.</title>
        <authorList>
            <person name="Baruah I.K."/>
            <person name="Bukari Y."/>
            <person name="Amoako-Attah I."/>
            <person name="Meinhardt L.W."/>
            <person name="Bailey B.A."/>
            <person name="Cohen S.P."/>
        </authorList>
    </citation>
    <scope>NUCLEOTIDE SEQUENCE [LARGE SCALE GENOMIC DNA]</scope>
    <source>
        <strain evidence="2 3">GH-12</strain>
    </source>
</reference>